<name>A0A4Q9QXP9_9GAMM</name>
<dbReference type="GO" id="GO:0003677">
    <property type="term" value="F:DNA binding"/>
    <property type="evidence" value="ECO:0007669"/>
    <property type="project" value="UniProtKB-KW"/>
</dbReference>
<dbReference type="PANTHER" id="PTHR36924:SF1">
    <property type="entry name" value="ANTITOXIN HIGA-1"/>
    <property type="match status" value="1"/>
</dbReference>
<dbReference type="RefSeq" id="WP_131198690.1">
    <property type="nucleotide sequence ID" value="NZ_QJUL01000030.1"/>
</dbReference>
<organism evidence="2 3">
    <name type="scientific">Phytopseudomonas dryadis</name>
    <dbReference type="NCBI Taxonomy" id="2487520"/>
    <lineage>
        <taxon>Bacteria</taxon>
        <taxon>Pseudomonadati</taxon>
        <taxon>Pseudomonadota</taxon>
        <taxon>Gammaproteobacteria</taxon>
        <taxon>Pseudomonadales</taxon>
        <taxon>Pseudomonadaceae</taxon>
        <taxon>Phytopseudomonas</taxon>
    </lineage>
</organism>
<sequence>MPMYDPPHPGEALREDILPALGMDVPELAAHIGYSPDDLSSVVNGQAPITADLAHRLELSGIATARLYLAEQAAYDLWQAEHRRKYPPIARLEFA</sequence>
<dbReference type="SUPFAM" id="SSF47413">
    <property type="entry name" value="lambda repressor-like DNA-binding domains"/>
    <property type="match status" value="1"/>
</dbReference>
<protein>
    <submittedName>
        <fullName evidence="2">Addiction module antidote protein, HigA family</fullName>
    </submittedName>
</protein>
<dbReference type="Proteomes" id="UP000293172">
    <property type="component" value="Unassembled WGS sequence"/>
</dbReference>
<dbReference type="AlphaFoldDB" id="A0A4Q9QXP9"/>
<gene>
    <name evidence="2" type="primary">higA</name>
    <name evidence="2" type="ORF">DNK44_18315</name>
</gene>
<dbReference type="EMBL" id="QJUL01000030">
    <property type="protein sequence ID" value="TBU88453.1"/>
    <property type="molecule type" value="Genomic_DNA"/>
</dbReference>
<dbReference type="InterPro" id="IPR013430">
    <property type="entry name" value="Toxin_antidote_HigA"/>
</dbReference>
<dbReference type="NCBIfam" id="TIGR02607">
    <property type="entry name" value="antidote_HigA"/>
    <property type="match status" value="1"/>
</dbReference>
<proteinExistence type="predicted"/>
<comment type="caution">
    <text evidence="2">The sequence shown here is derived from an EMBL/GenBank/DDBJ whole genome shotgun (WGS) entry which is preliminary data.</text>
</comment>
<keyword evidence="1" id="KW-0238">DNA-binding</keyword>
<dbReference type="PANTHER" id="PTHR36924">
    <property type="entry name" value="ANTITOXIN HIGA-1"/>
    <property type="match status" value="1"/>
</dbReference>
<evidence type="ECO:0000313" key="3">
    <source>
        <dbReference type="Proteomes" id="UP000293172"/>
    </source>
</evidence>
<reference evidence="2 3" key="1">
    <citation type="submission" date="2018-06" db="EMBL/GenBank/DDBJ databases">
        <title>Three novel Pseudomonas species isolated from symptomatic oak.</title>
        <authorList>
            <person name="Bueno-Gonzalez V."/>
            <person name="Brady C."/>
        </authorList>
    </citation>
    <scope>NUCLEOTIDE SEQUENCE [LARGE SCALE GENOMIC DNA]</scope>
    <source>
        <strain evidence="2 3">P6B</strain>
    </source>
</reference>
<evidence type="ECO:0000256" key="1">
    <source>
        <dbReference type="ARBA" id="ARBA00023125"/>
    </source>
</evidence>
<accession>A0A4Q9QXP9</accession>
<dbReference type="InterPro" id="IPR010982">
    <property type="entry name" value="Lambda_DNA-bd_dom_sf"/>
</dbReference>
<dbReference type="OrthoDB" id="9793869at2"/>
<evidence type="ECO:0000313" key="2">
    <source>
        <dbReference type="EMBL" id="TBU88453.1"/>
    </source>
</evidence>
<dbReference type="Gene3D" id="1.10.260.40">
    <property type="entry name" value="lambda repressor-like DNA-binding domains"/>
    <property type="match status" value="1"/>
</dbReference>